<comment type="caution">
    <text evidence="11">Lacks conserved residue(s) required for the propagation of feature annotation.</text>
</comment>
<dbReference type="SMART" id="SM00836">
    <property type="entry name" value="DALR_1"/>
    <property type="match status" value="1"/>
</dbReference>
<dbReference type="Gene3D" id="3.40.50.620">
    <property type="entry name" value="HUPs"/>
    <property type="match status" value="1"/>
</dbReference>
<dbReference type="InterPro" id="IPR035684">
    <property type="entry name" value="ArgRS_core"/>
</dbReference>
<comment type="catalytic activity">
    <reaction evidence="10 11">
        <text>tRNA(Arg) + L-arginine + ATP = L-arginyl-tRNA(Arg) + AMP + diphosphate</text>
        <dbReference type="Rhea" id="RHEA:20301"/>
        <dbReference type="Rhea" id="RHEA-COMP:9658"/>
        <dbReference type="Rhea" id="RHEA-COMP:9673"/>
        <dbReference type="ChEBI" id="CHEBI:30616"/>
        <dbReference type="ChEBI" id="CHEBI:32682"/>
        <dbReference type="ChEBI" id="CHEBI:33019"/>
        <dbReference type="ChEBI" id="CHEBI:78442"/>
        <dbReference type="ChEBI" id="CHEBI:78513"/>
        <dbReference type="ChEBI" id="CHEBI:456215"/>
        <dbReference type="EC" id="6.1.1.19"/>
    </reaction>
</comment>
<dbReference type="SUPFAM" id="SSF47323">
    <property type="entry name" value="Anticodon-binding domain of a subclass of class I aminoacyl-tRNA synthetases"/>
    <property type="match status" value="1"/>
</dbReference>
<evidence type="ECO:0000256" key="8">
    <source>
        <dbReference type="ARBA" id="ARBA00022917"/>
    </source>
</evidence>
<dbReference type="Pfam" id="PF05746">
    <property type="entry name" value="DALR_1"/>
    <property type="match status" value="1"/>
</dbReference>
<dbReference type="GO" id="GO:0006420">
    <property type="term" value="P:arginyl-tRNA aminoacylation"/>
    <property type="evidence" value="ECO:0007669"/>
    <property type="project" value="UniProtKB-UniRule"/>
</dbReference>
<dbReference type="SMART" id="SM01016">
    <property type="entry name" value="Arg_tRNA_synt_N"/>
    <property type="match status" value="1"/>
</dbReference>
<dbReference type="PANTHER" id="PTHR11956">
    <property type="entry name" value="ARGINYL-TRNA SYNTHETASE"/>
    <property type="match status" value="1"/>
</dbReference>
<evidence type="ECO:0000259" key="14">
    <source>
        <dbReference type="SMART" id="SM01016"/>
    </source>
</evidence>
<evidence type="ECO:0000256" key="10">
    <source>
        <dbReference type="ARBA" id="ARBA00049339"/>
    </source>
</evidence>
<dbReference type="CDD" id="cd07956">
    <property type="entry name" value="Anticodon_Ia_Arg"/>
    <property type="match status" value="1"/>
</dbReference>
<accession>A0A1Q8CGW7</accession>
<evidence type="ECO:0000256" key="3">
    <source>
        <dbReference type="ARBA" id="ARBA00011245"/>
    </source>
</evidence>
<dbReference type="Pfam" id="PF00750">
    <property type="entry name" value="tRNA-synt_1d"/>
    <property type="match status" value="1"/>
</dbReference>
<dbReference type="InterPro" id="IPR009080">
    <property type="entry name" value="tRNAsynth_Ia_anticodon-bd"/>
</dbReference>
<dbReference type="GO" id="GO:0005524">
    <property type="term" value="F:ATP binding"/>
    <property type="evidence" value="ECO:0007669"/>
    <property type="project" value="UniProtKB-UniRule"/>
</dbReference>
<dbReference type="GO" id="GO:0004814">
    <property type="term" value="F:arginine-tRNA ligase activity"/>
    <property type="evidence" value="ECO:0007669"/>
    <property type="project" value="UniProtKB-UniRule"/>
</dbReference>
<dbReference type="EMBL" id="MSIE01000053">
    <property type="protein sequence ID" value="OLF13584.1"/>
    <property type="molecule type" value="Genomic_DNA"/>
</dbReference>
<evidence type="ECO:0000256" key="7">
    <source>
        <dbReference type="ARBA" id="ARBA00022840"/>
    </source>
</evidence>
<dbReference type="CDD" id="cd00671">
    <property type="entry name" value="ArgRS_core"/>
    <property type="match status" value="1"/>
</dbReference>
<evidence type="ECO:0000313" key="15">
    <source>
        <dbReference type="EMBL" id="OLF13584.1"/>
    </source>
</evidence>
<evidence type="ECO:0000256" key="2">
    <source>
        <dbReference type="ARBA" id="ARBA00005594"/>
    </source>
</evidence>
<dbReference type="InterPro" id="IPR008909">
    <property type="entry name" value="DALR_anticod-bd"/>
</dbReference>
<keyword evidence="5 11" id="KW-0436">Ligase</keyword>
<dbReference type="PANTHER" id="PTHR11956:SF5">
    <property type="entry name" value="ARGININE--TRNA LIGASE, CYTOPLASMIC"/>
    <property type="match status" value="1"/>
</dbReference>
<reference evidence="15 16" key="1">
    <citation type="submission" date="2016-12" db="EMBL/GenBank/DDBJ databases">
        <title>The draft genome sequence of Actinophytocola sp. 11-183.</title>
        <authorList>
            <person name="Wang W."/>
            <person name="Yuan L."/>
        </authorList>
    </citation>
    <scope>NUCLEOTIDE SEQUENCE [LARGE SCALE GENOMIC DNA]</scope>
    <source>
        <strain evidence="15 16">11-183</strain>
    </source>
</reference>
<proteinExistence type="inferred from homology"/>
<dbReference type="AlphaFoldDB" id="A0A1Q8CGW7"/>
<dbReference type="FunFam" id="1.10.730.10:FF:000006">
    <property type="entry name" value="Arginyl-tRNA synthetase 2, mitochondrial"/>
    <property type="match status" value="1"/>
</dbReference>
<keyword evidence="9 11" id="KW-0030">Aminoacyl-tRNA synthetase</keyword>
<dbReference type="PRINTS" id="PR01038">
    <property type="entry name" value="TRNASYNTHARG"/>
</dbReference>
<comment type="caution">
    <text evidence="15">The sequence shown here is derived from an EMBL/GenBank/DDBJ whole genome shotgun (WGS) entry which is preliminary data.</text>
</comment>
<evidence type="ECO:0000256" key="9">
    <source>
        <dbReference type="ARBA" id="ARBA00023146"/>
    </source>
</evidence>
<keyword evidence="8 11" id="KW-0648">Protein biosynthesis</keyword>
<comment type="subcellular location">
    <subcellularLocation>
        <location evidence="1 11">Cytoplasm</location>
    </subcellularLocation>
</comment>
<sequence length="566" mass="62226">MTGLLAILQQRLGAAFSAVAAEPVDPAVRRSQRADFQADAALALGRRLGRVPREVAQAVLAQDPLEDLCSATEVAGPGFVNLTLRDDVLADLVEAMRADERLGVPSVEPETVVIDYSSPNAAKEMHVGHLRSTIIGDAAARLLEWLGHRVVRQNHLGDWGTPFGMLVEQLLDEESADHSIRDLNAFYQEARRKFDADDGFRERARRRVVALQAGDETTLRLWRTVVGLSVRYFEEVYERLGVTLTAADLAGESRYQPVLGAVADELDRLGLLRRSDGADCVFPAGFTNRDGEPLPLIVRKADGGYGYDTTDLAAIRHRILDLRATRLLYVVGTPQREHFQMVFQAAREAGWLTDEVRAEHVGFGSVLGEDGRMLRTRAGENVRLTELLDEAVARAGEQVRQRHTEGTDGVDLDAVARAVGIGAVKYADLATDRMKDYTFDYDRMLAFDGNTAPYLQYAHARGRAIARRTEDAPGAVRVTEPAERELAITLLGLADVLTDLAETLEPHRLCAYLYGVATAFTAFYERCPVLRAEPATRASRLALCELTTRVLALGLDLLGIAAPDRM</sequence>
<organism evidence="15 16">
    <name type="scientific">Actinophytocola xanthii</name>
    <dbReference type="NCBI Taxonomy" id="1912961"/>
    <lineage>
        <taxon>Bacteria</taxon>
        <taxon>Bacillati</taxon>
        <taxon>Actinomycetota</taxon>
        <taxon>Actinomycetes</taxon>
        <taxon>Pseudonocardiales</taxon>
        <taxon>Pseudonocardiaceae</taxon>
    </lineage>
</organism>
<evidence type="ECO:0000256" key="4">
    <source>
        <dbReference type="ARBA" id="ARBA00022490"/>
    </source>
</evidence>
<dbReference type="EC" id="6.1.1.19" evidence="11"/>
<dbReference type="STRING" id="1912961.BU204_26420"/>
<evidence type="ECO:0000256" key="1">
    <source>
        <dbReference type="ARBA" id="ARBA00004496"/>
    </source>
</evidence>
<dbReference type="InterPro" id="IPR001412">
    <property type="entry name" value="aa-tRNA-synth_I_CS"/>
</dbReference>
<dbReference type="PROSITE" id="PS00178">
    <property type="entry name" value="AA_TRNA_LIGASE_I"/>
    <property type="match status" value="1"/>
</dbReference>
<dbReference type="InterPro" id="IPR036695">
    <property type="entry name" value="Arg-tRNA-synth_N_sf"/>
</dbReference>
<evidence type="ECO:0000256" key="12">
    <source>
        <dbReference type="RuleBase" id="RU363038"/>
    </source>
</evidence>
<dbReference type="FunFam" id="3.40.50.620:FF:000116">
    <property type="entry name" value="Arginine--tRNA ligase"/>
    <property type="match status" value="1"/>
</dbReference>
<evidence type="ECO:0000256" key="5">
    <source>
        <dbReference type="ARBA" id="ARBA00022598"/>
    </source>
</evidence>
<dbReference type="Pfam" id="PF03485">
    <property type="entry name" value="Arg_tRNA_synt_N"/>
    <property type="match status" value="1"/>
</dbReference>
<dbReference type="NCBIfam" id="TIGR00456">
    <property type="entry name" value="argS"/>
    <property type="match status" value="1"/>
</dbReference>
<dbReference type="HAMAP" id="MF_00123">
    <property type="entry name" value="Arg_tRNA_synth"/>
    <property type="match status" value="1"/>
</dbReference>
<keyword evidence="7 11" id="KW-0067">ATP-binding</keyword>
<comment type="subunit">
    <text evidence="3 11">Monomer.</text>
</comment>
<dbReference type="GO" id="GO:0005737">
    <property type="term" value="C:cytoplasm"/>
    <property type="evidence" value="ECO:0007669"/>
    <property type="project" value="UniProtKB-SubCell"/>
</dbReference>
<keyword evidence="4 11" id="KW-0963">Cytoplasm</keyword>
<evidence type="ECO:0000259" key="13">
    <source>
        <dbReference type="SMART" id="SM00836"/>
    </source>
</evidence>
<dbReference type="SUPFAM" id="SSF52374">
    <property type="entry name" value="Nucleotidylyl transferase"/>
    <property type="match status" value="1"/>
</dbReference>
<feature type="domain" description="DALR anticodon binding" evidence="13">
    <location>
        <begin position="455"/>
        <end position="566"/>
    </location>
</feature>
<evidence type="ECO:0000256" key="6">
    <source>
        <dbReference type="ARBA" id="ARBA00022741"/>
    </source>
</evidence>
<dbReference type="Gene3D" id="1.10.730.10">
    <property type="entry name" value="Isoleucyl-tRNA Synthetase, Domain 1"/>
    <property type="match status" value="1"/>
</dbReference>
<dbReference type="Proteomes" id="UP000185596">
    <property type="component" value="Unassembled WGS sequence"/>
</dbReference>
<evidence type="ECO:0000313" key="16">
    <source>
        <dbReference type="Proteomes" id="UP000185596"/>
    </source>
</evidence>
<comment type="similarity">
    <text evidence="2 11 12">Belongs to the class-I aminoacyl-tRNA synthetase family.</text>
</comment>
<dbReference type="OrthoDB" id="9803211at2"/>
<name>A0A1Q8CGW7_9PSEU</name>
<protein>
    <recommendedName>
        <fullName evidence="11">Arginine--tRNA ligase</fullName>
        <ecNumber evidence="11">6.1.1.19</ecNumber>
    </recommendedName>
    <alternativeName>
        <fullName evidence="11">Arginyl-tRNA synthetase</fullName>
        <shortName evidence="11">ArgRS</shortName>
    </alternativeName>
</protein>
<feature type="domain" description="Arginyl tRNA synthetase N-terminal" evidence="14">
    <location>
        <begin position="6"/>
        <end position="84"/>
    </location>
</feature>
<dbReference type="InterPro" id="IPR001278">
    <property type="entry name" value="Arg-tRNA-ligase"/>
</dbReference>
<keyword evidence="6 11" id="KW-0547">Nucleotide-binding</keyword>
<keyword evidence="16" id="KW-1185">Reference proteome</keyword>
<evidence type="ECO:0000256" key="11">
    <source>
        <dbReference type="HAMAP-Rule" id="MF_00123"/>
    </source>
</evidence>
<dbReference type="SUPFAM" id="SSF55190">
    <property type="entry name" value="Arginyl-tRNA synthetase (ArgRS), N-terminal 'additional' domain"/>
    <property type="match status" value="1"/>
</dbReference>
<dbReference type="RefSeq" id="WP_075128460.1">
    <property type="nucleotide sequence ID" value="NZ_MSIE01000053.1"/>
</dbReference>
<dbReference type="InterPro" id="IPR005148">
    <property type="entry name" value="Arg-tRNA-synth_N"/>
</dbReference>
<gene>
    <name evidence="11" type="primary">argS</name>
    <name evidence="15" type="ORF">BU204_26420</name>
</gene>
<dbReference type="InterPro" id="IPR014729">
    <property type="entry name" value="Rossmann-like_a/b/a_fold"/>
</dbReference>
<dbReference type="Gene3D" id="3.30.1360.70">
    <property type="entry name" value="Arginyl tRNA synthetase N-terminal domain"/>
    <property type="match status" value="1"/>
</dbReference>